<dbReference type="SUPFAM" id="SSF51621">
    <property type="entry name" value="Phosphoenolpyruvate/pyruvate domain"/>
    <property type="match status" value="1"/>
</dbReference>
<evidence type="ECO:0000256" key="5">
    <source>
        <dbReference type="ARBA" id="ARBA00022679"/>
    </source>
</evidence>
<dbReference type="PANTHER" id="PTHR20881:SF0">
    <property type="entry name" value="3-METHYL-2-OXOBUTANOATE HYDROXYMETHYLTRANSFERASE"/>
    <property type="match status" value="1"/>
</dbReference>
<dbReference type="PANTHER" id="PTHR20881">
    <property type="entry name" value="3-METHYL-2-OXOBUTANOATE HYDROXYMETHYLTRANSFERASE"/>
    <property type="match status" value="1"/>
</dbReference>
<evidence type="ECO:0000256" key="4">
    <source>
        <dbReference type="ARBA" id="ARBA00022655"/>
    </source>
</evidence>
<comment type="caution">
    <text evidence="6">The sequence shown here is derived from an EMBL/GenBank/DDBJ whole genome shotgun (WGS) entry which is preliminary data.</text>
</comment>
<dbReference type="InterPro" id="IPR040442">
    <property type="entry name" value="Pyrv_kinase-like_dom_sf"/>
</dbReference>
<proteinExistence type="inferred from homology"/>
<accession>A0A1F7JBN7</accession>
<gene>
    <name evidence="6" type="ORF">A3H78_02385</name>
</gene>
<dbReference type="EMBL" id="MGAV01000026">
    <property type="protein sequence ID" value="OGK53034.1"/>
    <property type="molecule type" value="Genomic_DNA"/>
</dbReference>
<keyword evidence="4" id="KW-0566">Pantothenate biosynthesis</keyword>
<evidence type="ECO:0000256" key="3">
    <source>
        <dbReference type="ARBA" id="ARBA00012618"/>
    </source>
</evidence>
<keyword evidence="5" id="KW-0808">Transferase</keyword>
<dbReference type="InterPro" id="IPR015813">
    <property type="entry name" value="Pyrv/PenolPyrv_kinase-like_dom"/>
</dbReference>
<dbReference type="GO" id="GO:0003864">
    <property type="term" value="F:3-methyl-2-oxobutanoate hydroxymethyltransferase activity"/>
    <property type="evidence" value="ECO:0007669"/>
    <property type="project" value="UniProtKB-EC"/>
</dbReference>
<protein>
    <recommendedName>
        <fullName evidence="3">3-methyl-2-oxobutanoate hydroxymethyltransferase</fullName>
        <ecNumber evidence="3">2.1.2.11</ecNumber>
    </recommendedName>
</protein>
<dbReference type="Gene3D" id="3.20.20.60">
    <property type="entry name" value="Phosphoenolpyruvate-binding domains"/>
    <property type="match status" value="1"/>
</dbReference>
<organism evidence="6 7">
    <name type="scientific">Candidatus Roizmanbacteria bacterium RIFCSPLOWO2_02_FULL_36_11</name>
    <dbReference type="NCBI Taxonomy" id="1802071"/>
    <lineage>
        <taxon>Bacteria</taxon>
        <taxon>Candidatus Roizmaniibacteriota</taxon>
    </lineage>
</organism>
<evidence type="ECO:0000313" key="6">
    <source>
        <dbReference type="EMBL" id="OGK53034.1"/>
    </source>
</evidence>
<dbReference type="AlphaFoldDB" id="A0A1F7JBN7"/>
<evidence type="ECO:0000256" key="1">
    <source>
        <dbReference type="ARBA" id="ARBA00008676"/>
    </source>
</evidence>
<dbReference type="InterPro" id="IPR003700">
    <property type="entry name" value="Pantoate_hydroxy_MeTrfase"/>
</dbReference>
<dbReference type="GO" id="GO:0015940">
    <property type="term" value="P:pantothenate biosynthetic process"/>
    <property type="evidence" value="ECO:0007669"/>
    <property type="project" value="UniProtKB-KW"/>
</dbReference>
<evidence type="ECO:0000256" key="2">
    <source>
        <dbReference type="ARBA" id="ARBA00011424"/>
    </source>
</evidence>
<reference evidence="6 7" key="1">
    <citation type="journal article" date="2016" name="Nat. Commun.">
        <title>Thousands of microbial genomes shed light on interconnected biogeochemical processes in an aquifer system.</title>
        <authorList>
            <person name="Anantharaman K."/>
            <person name="Brown C.T."/>
            <person name="Hug L.A."/>
            <person name="Sharon I."/>
            <person name="Castelle C.J."/>
            <person name="Probst A.J."/>
            <person name="Thomas B.C."/>
            <person name="Singh A."/>
            <person name="Wilkins M.J."/>
            <person name="Karaoz U."/>
            <person name="Brodie E.L."/>
            <person name="Williams K.H."/>
            <person name="Hubbard S.S."/>
            <person name="Banfield J.F."/>
        </authorList>
    </citation>
    <scope>NUCLEOTIDE SEQUENCE [LARGE SCALE GENOMIC DNA]</scope>
</reference>
<sequence>MVKIEGYKPNIIKTLIKNGIKVVGHLGLLPQTADVYRVQGKDEESGNKILSEAKLMDKLGINLLILECIPARLAKRITESIKTPTIGIGAGINCSGQVLVLHDIIGLSDFQGKMIKRYGNVTQEIRNAVTNFKQDVLKGKFPDKEHSF</sequence>
<name>A0A1F7JBN7_9BACT</name>
<dbReference type="GO" id="GO:0005737">
    <property type="term" value="C:cytoplasm"/>
    <property type="evidence" value="ECO:0007669"/>
    <property type="project" value="TreeGrafter"/>
</dbReference>
<dbReference type="Proteomes" id="UP000177418">
    <property type="component" value="Unassembled WGS sequence"/>
</dbReference>
<dbReference type="EC" id="2.1.2.11" evidence="3"/>
<evidence type="ECO:0000313" key="7">
    <source>
        <dbReference type="Proteomes" id="UP000177418"/>
    </source>
</evidence>
<dbReference type="Pfam" id="PF02548">
    <property type="entry name" value="Pantoate_transf"/>
    <property type="match status" value="1"/>
</dbReference>
<comment type="subunit">
    <text evidence="2">Homodecamer; pentamer of dimers.</text>
</comment>
<comment type="similarity">
    <text evidence="1">Belongs to the PanB family.</text>
</comment>
<dbReference type="GO" id="GO:0000287">
    <property type="term" value="F:magnesium ion binding"/>
    <property type="evidence" value="ECO:0007669"/>
    <property type="project" value="TreeGrafter"/>
</dbReference>